<dbReference type="EMBL" id="HG994373">
    <property type="protein sequence ID" value="CAF1778819.1"/>
    <property type="molecule type" value="Genomic_DNA"/>
</dbReference>
<dbReference type="AlphaFoldDB" id="A0A816J304"/>
<gene>
    <name evidence="1" type="ORF">DARMORV10_C09P57350.1</name>
</gene>
<reference evidence="1" key="1">
    <citation type="submission" date="2021-01" db="EMBL/GenBank/DDBJ databases">
        <authorList>
            <consortium name="Genoscope - CEA"/>
            <person name="William W."/>
        </authorList>
    </citation>
    <scope>NUCLEOTIDE SEQUENCE</scope>
</reference>
<organism evidence="1">
    <name type="scientific">Brassica napus</name>
    <name type="common">Rape</name>
    <dbReference type="NCBI Taxonomy" id="3708"/>
    <lineage>
        <taxon>Eukaryota</taxon>
        <taxon>Viridiplantae</taxon>
        <taxon>Streptophyta</taxon>
        <taxon>Embryophyta</taxon>
        <taxon>Tracheophyta</taxon>
        <taxon>Spermatophyta</taxon>
        <taxon>Magnoliopsida</taxon>
        <taxon>eudicotyledons</taxon>
        <taxon>Gunneridae</taxon>
        <taxon>Pentapetalae</taxon>
        <taxon>rosids</taxon>
        <taxon>malvids</taxon>
        <taxon>Brassicales</taxon>
        <taxon>Brassicaceae</taxon>
        <taxon>Brassiceae</taxon>
        <taxon>Brassica</taxon>
    </lineage>
</organism>
<accession>A0A816J304</accession>
<evidence type="ECO:0000313" key="1">
    <source>
        <dbReference type="EMBL" id="CAF1778819.1"/>
    </source>
</evidence>
<name>A0A816J304_BRANA</name>
<dbReference type="Proteomes" id="UP001295469">
    <property type="component" value="Chromosome C09"/>
</dbReference>
<protein>
    <submittedName>
        <fullName evidence="1">(rape) hypothetical protein</fullName>
    </submittedName>
</protein>
<sequence length="256" mass="28992">MVTSQVHLSELKVGHCRETVQMRLIRFGRPSIGSLRSVDLSAFDVARSKPKLRFGDAPVTIRFQSCSHYVLSQCFGNLIMNFQTFCAVVEDDNSSAQSTEFLLARQSKFAASQVVWMGGVVNSTRSNRFANGLNITHVAALFYSYTAFAIKNHGDVYICLSVFDGIAYKFHIKFQAFGSKPKVLFWYKSRKMLELTFCSGRLFLKATSSTHLFFDSETSGQKVVDCCLVGKVEDEAWSLRIQRSSRSLHHTYRNWS</sequence>
<proteinExistence type="predicted"/>